<evidence type="ECO:0000313" key="2">
    <source>
        <dbReference type="EMBL" id="PTQ47462.1"/>
    </source>
</evidence>
<dbReference type="Proteomes" id="UP000244005">
    <property type="component" value="Unassembled WGS sequence"/>
</dbReference>
<evidence type="ECO:0000313" key="3">
    <source>
        <dbReference type="Proteomes" id="UP000244005"/>
    </source>
</evidence>
<proteinExistence type="predicted"/>
<keyword evidence="3" id="KW-1185">Reference proteome</keyword>
<organism evidence="2 3">
    <name type="scientific">Marchantia polymorpha</name>
    <name type="common">Common liverwort</name>
    <name type="synonym">Marchantia aquatica</name>
    <dbReference type="NCBI Taxonomy" id="3197"/>
    <lineage>
        <taxon>Eukaryota</taxon>
        <taxon>Viridiplantae</taxon>
        <taxon>Streptophyta</taxon>
        <taxon>Embryophyta</taxon>
        <taxon>Marchantiophyta</taxon>
        <taxon>Marchantiopsida</taxon>
        <taxon>Marchantiidae</taxon>
        <taxon>Marchantiales</taxon>
        <taxon>Marchantiaceae</taxon>
        <taxon>Marchantia</taxon>
    </lineage>
</organism>
<dbReference type="AlphaFoldDB" id="A0A2R6XMY7"/>
<reference evidence="3" key="1">
    <citation type="journal article" date="2017" name="Cell">
        <title>Insights into land plant evolution garnered from the Marchantia polymorpha genome.</title>
        <authorList>
            <person name="Bowman J.L."/>
            <person name="Kohchi T."/>
            <person name="Yamato K.T."/>
            <person name="Jenkins J."/>
            <person name="Shu S."/>
            <person name="Ishizaki K."/>
            <person name="Yamaoka S."/>
            <person name="Nishihama R."/>
            <person name="Nakamura Y."/>
            <person name="Berger F."/>
            <person name="Adam C."/>
            <person name="Aki S.S."/>
            <person name="Althoff F."/>
            <person name="Araki T."/>
            <person name="Arteaga-Vazquez M.A."/>
            <person name="Balasubrmanian S."/>
            <person name="Barry K."/>
            <person name="Bauer D."/>
            <person name="Boehm C.R."/>
            <person name="Briginshaw L."/>
            <person name="Caballero-Perez J."/>
            <person name="Catarino B."/>
            <person name="Chen F."/>
            <person name="Chiyoda S."/>
            <person name="Chovatia M."/>
            <person name="Davies K.M."/>
            <person name="Delmans M."/>
            <person name="Demura T."/>
            <person name="Dierschke T."/>
            <person name="Dolan L."/>
            <person name="Dorantes-Acosta A.E."/>
            <person name="Eklund D.M."/>
            <person name="Florent S.N."/>
            <person name="Flores-Sandoval E."/>
            <person name="Fujiyama A."/>
            <person name="Fukuzawa H."/>
            <person name="Galik B."/>
            <person name="Grimanelli D."/>
            <person name="Grimwood J."/>
            <person name="Grossniklaus U."/>
            <person name="Hamada T."/>
            <person name="Haseloff J."/>
            <person name="Hetherington A.J."/>
            <person name="Higo A."/>
            <person name="Hirakawa Y."/>
            <person name="Hundley H.N."/>
            <person name="Ikeda Y."/>
            <person name="Inoue K."/>
            <person name="Inoue S.I."/>
            <person name="Ishida S."/>
            <person name="Jia Q."/>
            <person name="Kakita M."/>
            <person name="Kanazawa T."/>
            <person name="Kawai Y."/>
            <person name="Kawashima T."/>
            <person name="Kennedy M."/>
            <person name="Kinose K."/>
            <person name="Kinoshita T."/>
            <person name="Kohara Y."/>
            <person name="Koide E."/>
            <person name="Komatsu K."/>
            <person name="Kopischke S."/>
            <person name="Kubo M."/>
            <person name="Kyozuka J."/>
            <person name="Lagercrantz U."/>
            <person name="Lin S.S."/>
            <person name="Lindquist E."/>
            <person name="Lipzen A.M."/>
            <person name="Lu C.W."/>
            <person name="De Luna E."/>
            <person name="Martienssen R.A."/>
            <person name="Minamino N."/>
            <person name="Mizutani M."/>
            <person name="Mizutani M."/>
            <person name="Mochizuki N."/>
            <person name="Monte I."/>
            <person name="Mosher R."/>
            <person name="Nagasaki H."/>
            <person name="Nakagami H."/>
            <person name="Naramoto S."/>
            <person name="Nishitani K."/>
            <person name="Ohtani M."/>
            <person name="Okamoto T."/>
            <person name="Okumura M."/>
            <person name="Phillips J."/>
            <person name="Pollak B."/>
            <person name="Reinders A."/>
            <person name="Rovekamp M."/>
            <person name="Sano R."/>
            <person name="Sawa S."/>
            <person name="Schmid M.W."/>
            <person name="Shirakawa M."/>
            <person name="Solano R."/>
            <person name="Spunde A."/>
            <person name="Suetsugu N."/>
            <person name="Sugano S."/>
            <person name="Sugiyama A."/>
            <person name="Sun R."/>
            <person name="Suzuki Y."/>
            <person name="Takenaka M."/>
            <person name="Takezawa D."/>
            <person name="Tomogane H."/>
            <person name="Tsuzuki M."/>
            <person name="Ueda T."/>
            <person name="Umeda M."/>
            <person name="Ward J.M."/>
            <person name="Watanabe Y."/>
            <person name="Yazaki K."/>
            <person name="Yokoyama R."/>
            <person name="Yoshitake Y."/>
            <person name="Yotsui I."/>
            <person name="Zachgo S."/>
            <person name="Schmutz J."/>
        </authorList>
    </citation>
    <scope>NUCLEOTIDE SEQUENCE [LARGE SCALE GENOMIC DNA]</scope>
    <source>
        <strain evidence="3">Tak-1</strain>
    </source>
</reference>
<name>A0A2R6XMY7_MARPO</name>
<gene>
    <name evidence="2" type="ORF">MARPO_0008s0212</name>
</gene>
<accession>A0A2R6XMY7</accession>
<sequence>MPDAPGTHTHIPLERSGVGHGPPPELTEFVYVWNSNSKQQHSELRVWRRRWCWWWRPLLIEEEEEGRSSFCRERERERERGCVCVEAAESKDWALNWDALRQSVGRLE</sequence>
<feature type="region of interest" description="Disordered" evidence="1">
    <location>
        <begin position="1"/>
        <end position="23"/>
    </location>
</feature>
<evidence type="ECO:0000256" key="1">
    <source>
        <dbReference type="SAM" id="MobiDB-lite"/>
    </source>
</evidence>
<protein>
    <submittedName>
        <fullName evidence="2">Uncharacterized protein</fullName>
    </submittedName>
</protein>
<dbReference type="EMBL" id="KZ772680">
    <property type="protein sequence ID" value="PTQ47462.1"/>
    <property type="molecule type" value="Genomic_DNA"/>
</dbReference>